<dbReference type="Pfam" id="PF00817">
    <property type="entry name" value="IMS"/>
    <property type="match status" value="1"/>
</dbReference>
<dbReference type="InterPro" id="IPR043502">
    <property type="entry name" value="DNA/RNA_pol_sf"/>
</dbReference>
<evidence type="ECO:0000256" key="13">
    <source>
        <dbReference type="ARBA" id="ARBA00023242"/>
    </source>
</evidence>
<dbReference type="InterPro" id="IPR001357">
    <property type="entry name" value="BRCT_dom"/>
</dbReference>
<sequence>MNPVASGNELESDEEFDRLLAELPIPDSLPSGSNHIDSQSCKRKEIPESNDTTAEANCYEPIQFGQIGQYMANKRLKLKLQESALRETDSLVGPRPQFMAGLVVHVNGYTNPPLSELRKMIVVHGGTYMAYLDHKSVITHIIATALTPKKREEFRLYKVITPAWLVDSVAAGRLLNWSDYKLDRNPQNASKQLLGGEVTGGLPSAQRTLFSMTKNRDESVITETTPQHAHFAASSHSINSSRDTRNAPPTSPFQDKGKWRNIPTPPLTIAPSSPNSPFQIDTDPSNEPLPSAQASTISLRPGPITTDVSSITDSNAPNFIQDYFQRSRLHHLSTWKADLLQKVSTLSDQKSRKTGLTKKLIGDESDGRTIMHVDFDCFFISAGLLDRPDLRGKPVAVCHAQTNADLGHKSTSEIASCSYEARAFGVKNGQMLGKARELCPQIQTIPYDFKLYEEISLKFYNILLRYADELQAVSVDECLIDVSTNVLESNSSQLKETLIVNLANKIRGEIRSKTGCEASIGISHNILLAKLATKKAKPAGTYYLHGPQILQILGDLKIDDLPGVGWAQKADIEKTFEVSNVAQLGQIPLSQLIETMGPVRGKTLHLYSKGIDDRPLKSSNHDRKSVSAVVNYGIRFKRSESGGNEQAQAFVKELGVEVSRRLVELGLRGRHLTVKIMKRAANAPVESAKFLGHGICDEQSKATKISGPADSATDDGPRIGEEAWKLIKNMNIPPEDLRGIGIQIQKLEKASVDVGNLKGQSTLMFKPSKPHPKPISVPHGHSEGYETRVHRSNQSTPIVVTRRQPVASTSKNIIQTPHVISSQLEIPSSSQIDREVLNALPTPMKTSIMNSIDLSRPSAAMVTPANKSRKPSSSFNQIPSASQVDWTVLAQLPSSVRKPIEALYEQRKREQASIPPPPPPDFGPKAATVKLTKVPKPKLKPTIGLRFPVKNSRSTRKAVGHRVTPVGPSQRLISKKSFKLITRPQPVQADPDSSQELKMILPTPNRITDEQLEALEIDVRFFRELSSARRFQLDLIYDQYQTHQERFKEVTMATDRWKRWRKRFGQASKVISVERVPPPSLPCRTKRGGVRTFEEVGRLIEEWVESYGEEVDDIGEGDVDIVEGFLLASIDKKRGSGQELEKVYQLVIWWEEVVGKKWTEVSGVGRVRWERVIERIKVKVDQICERDHGAGLFG</sequence>
<dbReference type="SUPFAM" id="SSF56672">
    <property type="entry name" value="DNA/RNA polymerases"/>
    <property type="match status" value="1"/>
</dbReference>
<dbReference type="Gene3D" id="3.30.70.270">
    <property type="match status" value="1"/>
</dbReference>
<evidence type="ECO:0000256" key="14">
    <source>
        <dbReference type="ARBA" id="ARBA00058985"/>
    </source>
</evidence>
<evidence type="ECO:0000256" key="15">
    <source>
        <dbReference type="ARBA" id="ARBA00081902"/>
    </source>
</evidence>
<dbReference type="SUPFAM" id="SSF52113">
    <property type="entry name" value="BRCT domain"/>
    <property type="match status" value="1"/>
</dbReference>
<keyword evidence="6" id="KW-0808">Transferase</keyword>
<evidence type="ECO:0000256" key="1">
    <source>
        <dbReference type="ARBA" id="ARBA00001946"/>
    </source>
</evidence>
<evidence type="ECO:0000256" key="4">
    <source>
        <dbReference type="ARBA" id="ARBA00020399"/>
    </source>
</evidence>
<comment type="cofactor">
    <cofactor evidence="1">
        <name>Mg(2+)</name>
        <dbReference type="ChEBI" id="CHEBI:18420"/>
    </cofactor>
</comment>
<keyword evidence="20" id="KW-1185">Reference proteome</keyword>
<dbReference type="OrthoDB" id="2505578at2759"/>
<dbReference type="Pfam" id="PF11799">
    <property type="entry name" value="IMS_C"/>
    <property type="match status" value="1"/>
</dbReference>
<feature type="domain" description="BRCT" evidence="17">
    <location>
        <begin position="94"/>
        <end position="182"/>
    </location>
</feature>
<dbReference type="Pfam" id="PF21999">
    <property type="entry name" value="IMS_HHH_1"/>
    <property type="match status" value="1"/>
</dbReference>
<keyword evidence="10" id="KW-0460">Magnesium</keyword>
<dbReference type="InterPro" id="IPR017961">
    <property type="entry name" value="DNA_pol_Y-fam_little_finger"/>
</dbReference>
<reference evidence="19" key="1">
    <citation type="submission" date="2013-11" db="EMBL/GenBank/DDBJ databases">
        <title>Genome sequence of the fusiform rust pathogen reveals effectors for host alternation and coevolution with pine.</title>
        <authorList>
            <consortium name="DOE Joint Genome Institute"/>
            <person name="Smith K."/>
            <person name="Pendleton A."/>
            <person name="Kubisiak T."/>
            <person name="Anderson C."/>
            <person name="Salamov A."/>
            <person name="Aerts A."/>
            <person name="Riley R."/>
            <person name="Clum A."/>
            <person name="Lindquist E."/>
            <person name="Ence D."/>
            <person name="Campbell M."/>
            <person name="Kronenberg Z."/>
            <person name="Feau N."/>
            <person name="Dhillon B."/>
            <person name="Hamelin R."/>
            <person name="Burleigh J."/>
            <person name="Smith J."/>
            <person name="Yandell M."/>
            <person name="Nelson C."/>
            <person name="Grigoriev I."/>
            <person name="Davis J."/>
        </authorList>
    </citation>
    <scope>NUCLEOTIDE SEQUENCE</scope>
    <source>
        <strain evidence="19">G11</strain>
    </source>
</reference>
<gene>
    <name evidence="19" type="ORF">CROQUDRAFT_65240</name>
</gene>
<evidence type="ECO:0000313" key="20">
    <source>
        <dbReference type="Proteomes" id="UP000886653"/>
    </source>
</evidence>
<evidence type="ECO:0000259" key="17">
    <source>
        <dbReference type="PROSITE" id="PS50172"/>
    </source>
</evidence>
<feature type="compositionally biased region" description="Polar residues" evidence="16">
    <location>
        <begin position="30"/>
        <end position="39"/>
    </location>
</feature>
<dbReference type="Gene3D" id="3.40.50.10190">
    <property type="entry name" value="BRCT domain"/>
    <property type="match status" value="1"/>
</dbReference>
<dbReference type="Gene3D" id="1.10.150.20">
    <property type="entry name" value="5' to 3' exonuclease, C-terminal subdomain"/>
    <property type="match status" value="1"/>
</dbReference>
<dbReference type="CDD" id="cd17719">
    <property type="entry name" value="BRCT_Rev1"/>
    <property type="match status" value="1"/>
</dbReference>
<dbReference type="InterPro" id="IPR038401">
    <property type="entry name" value="Rev1_C_sf"/>
</dbReference>
<dbReference type="GO" id="GO:0017125">
    <property type="term" value="F:deoxycytidyl transferase activity"/>
    <property type="evidence" value="ECO:0007669"/>
    <property type="project" value="TreeGrafter"/>
</dbReference>
<dbReference type="Gene3D" id="3.40.1170.60">
    <property type="match status" value="1"/>
</dbReference>
<dbReference type="CDD" id="cd01701">
    <property type="entry name" value="PolY_Rev1"/>
    <property type="match status" value="1"/>
</dbReference>
<evidence type="ECO:0000256" key="16">
    <source>
        <dbReference type="SAM" id="MobiDB-lite"/>
    </source>
</evidence>
<dbReference type="Gene3D" id="1.20.58.1280">
    <property type="entry name" value="DNA repair protein Rev1, C-terminal domain"/>
    <property type="match status" value="1"/>
</dbReference>
<keyword evidence="9" id="KW-0227">DNA damage</keyword>
<evidence type="ECO:0000256" key="3">
    <source>
        <dbReference type="ARBA" id="ARBA00010945"/>
    </source>
</evidence>
<evidence type="ECO:0000256" key="10">
    <source>
        <dbReference type="ARBA" id="ARBA00022842"/>
    </source>
</evidence>
<proteinExistence type="inferred from homology"/>
<dbReference type="PANTHER" id="PTHR45990">
    <property type="entry name" value="DNA REPAIR PROTEIN REV1"/>
    <property type="match status" value="1"/>
</dbReference>
<dbReference type="GO" id="GO:0003887">
    <property type="term" value="F:DNA-directed DNA polymerase activity"/>
    <property type="evidence" value="ECO:0007669"/>
    <property type="project" value="InterPro"/>
</dbReference>
<dbReference type="GO" id="GO:0006281">
    <property type="term" value="P:DNA repair"/>
    <property type="evidence" value="ECO:0007669"/>
    <property type="project" value="UniProtKB-KW"/>
</dbReference>
<dbReference type="Proteomes" id="UP000886653">
    <property type="component" value="Unassembled WGS sequence"/>
</dbReference>
<evidence type="ECO:0000256" key="5">
    <source>
        <dbReference type="ARBA" id="ARBA00022634"/>
    </source>
</evidence>
<feature type="region of interest" description="Disordered" evidence="16">
    <location>
        <begin position="24"/>
        <end position="52"/>
    </location>
</feature>
<dbReference type="PANTHER" id="PTHR45990:SF1">
    <property type="entry name" value="DNA REPAIR PROTEIN REV1"/>
    <property type="match status" value="1"/>
</dbReference>
<evidence type="ECO:0000313" key="19">
    <source>
        <dbReference type="EMBL" id="KAG0144249.1"/>
    </source>
</evidence>
<dbReference type="GO" id="GO:0005634">
    <property type="term" value="C:nucleus"/>
    <property type="evidence" value="ECO:0007669"/>
    <property type="project" value="UniProtKB-SubCell"/>
</dbReference>
<keyword evidence="8" id="KW-0479">Metal-binding</keyword>
<keyword evidence="13" id="KW-0539">Nucleus</keyword>
<dbReference type="InterPro" id="IPR036775">
    <property type="entry name" value="DNA_pol_Y-fam_lit_finger_sf"/>
</dbReference>
<evidence type="ECO:0000256" key="2">
    <source>
        <dbReference type="ARBA" id="ARBA00004123"/>
    </source>
</evidence>
<dbReference type="Pfam" id="PF16727">
    <property type="entry name" value="REV1_C"/>
    <property type="match status" value="1"/>
</dbReference>
<accession>A0A9P6TA34</accession>
<dbReference type="FunFam" id="3.30.1490.100:FF:000001">
    <property type="entry name" value="DNA repair protein REV1"/>
    <property type="match status" value="1"/>
</dbReference>
<name>A0A9P6TA34_9BASI</name>
<evidence type="ECO:0000256" key="8">
    <source>
        <dbReference type="ARBA" id="ARBA00022723"/>
    </source>
</evidence>
<comment type="function">
    <text evidence="14">Deoxycytidyl transferase involved in DNA repair. Transfers a dCMP residue from dCTP to the 3'-end of a DNA primer in a template-dependent reaction. May assist in the first step in the bypass of abasic lesions by the insertion of a nucleotide opposite the lesion. Required for normal induction of mutations by physical and chemical agents. Involved in mitochondrial DNA mutagenesis.</text>
</comment>
<dbReference type="InterPro" id="IPR001126">
    <property type="entry name" value="UmuC"/>
</dbReference>
<keyword evidence="12" id="KW-0234">DNA repair</keyword>
<dbReference type="PROSITE" id="PS50172">
    <property type="entry name" value="BRCT"/>
    <property type="match status" value="1"/>
</dbReference>
<dbReference type="GO" id="GO:0070987">
    <property type="term" value="P:error-free translesion synthesis"/>
    <property type="evidence" value="ECO:0007669"/>
    <property type="project" value="UniProtKB-ARBA"/>
</dbReference>
<dbReference type="Gene3D" id="3.30.1490.100">
    <property type="entry name" value="DNA polymerase, Y-family, little finger domain"/>
    <property type="match status" value="1"/>
</dbReference>
<dbReference type="GO" id="GO:0003684">
    <property type="term" value="F:damaged DNA binding"/>
    <property type="evidence" value="ECO:0007669"/>
    <property type="project" value="InterPro"/>
</dbReference>
<protein>
    <recommendedName>
        <fullName evidence="4">DNA repair protein REV1</fullName>
    </recommendedName>
    <alternativeName>
        <fullName evidence="15">Reversionless protein 1</fullName>
    </alternativeName>
</protein>
<keyword evidence="7" id="KW-0548">Nucleotidyltransferase</keyword>
<comment type="caution">
    <text evidence="19">The sequence shown here is derived from an EMBL/GenBank/DDBJ whole genome shotgun (WGS) entry which is preliminary data.</text>
</comment>
<dbReference type="GO" id="GO:0042276">
    <property type="term" value="P:error-prone translesion synthesis"/>
    <property type="evidence" value="ECO:0007669"/>
    <property type="project" value="TreeGrafter"/>
</dbReference>
<organism evidence="19 20">
    <name type="scientific">Cronartium quercuum f. sp. fusiforme G11</name>
    <dbReference type="NCBI Taxonomy" id="708437"/>
    <lineage>
        <taxon>Eukaryota</taxon>
        <taxon>Fungi</taxon>
        <taxon>Dikarya</taxon>
        <taxon>Basidiomycota</taxon>
        <taxon>Pucciniomycotina</taxon>
        <taxon>Pucciniomycetes</taxon>
        <taxon>Pucciniales</taxon>
        <taxon>Coleosporiaceae</taxon>
        <taxon>Cronartium</taxon>
    </lineage>
</organism>
<evidence type="ECO:0000256" key="9">
    <source>
        <dbReference type="ARBA" id="ARBA00022763"/>
    </source>
</evidence>
<dbReference type="Gene3D" id="6.10.250.1490">
    <property type="match status" value="1"/>
</dbReference>
<dbReference type="InterPro" id="IPR036420">
    <property type="entry name" value="BRCT_dom_sf"/>
</dbReference>
<feature type="compositionally biased region" description="Polar residues" evidence="16">
    <location>
        <begin position="270"/>
        <end position="285"/>
    </location>
</feature>
<keyword evidence="11" id="KW-0238">DNA-binding</keyword>
<feature type="region of interest" description="Disordered" evidence="16">
    <location>
        <begin position="217"/>
        <end position="302"/>
    </location>
</feature>
<evidence type="ECO:0000256" key="6">
    <source>
        <dbReference type="ARBA" id="ARBA00022679"/>
    </source>
</evidence>
<dbReference type="InterPro" id="IPR043128">
    <property type="entry name" value="Rev_trsase/Diguanyl_cyclase"/>
</dbReference>
<dbReference type="Pfam" id="PF16589">
    <property type="entry name" value="BRCT_2"/>
    <property type="match status" value="1"/>
</dbReference>
<evidence type="ECO:0000256" key="7">
    <source>
        <dbReference type="ARBA" id="ARBA00022695"/>
    </source>
</evidence>
<feature type="domain" description="UmuC" evidence="18">
    <location>
        <begin position="370"/>
        <end position="565"/>
    </location>
</feature>
<dbReference type="PROSITE" id="PS50173">
    <property type="entry name" value="UMUC"/>
    <property type="match status" value="1"/>
</dbReference>
<evidence type="ECO:0000259" key="18">
    <source>
        <dbReference type="PROSITE" id="PS50173"/>
    </source>
</evidence>
<dbReference type="AlphaFoldDB" id="A0A9P6TA34"/>
<dbReference type="EMBL" id="MU167299">
    <property type="protein sequence ID" value="KAG0144249.1"/>
    <property type="molecule type" value="Genomic_DNA"/>
</dbReference>
<evidence type="ECO:0000256" key="11">
    <source>
        <dbReference type="ARBA" id="ARBA00023125"/>
    </source>
</evidence>
<evidence type="ECO:0000256" key="12">
    <source>
        <dbReference type="ARBA" id="ARBA00023204"/>
    </source>
</evidence>
<dbReference type="InterPro" id="IPR053848">
    <property type="entry name" value="IMS_HHH_1"/>
</dbReference>
<dbReference type="SUPFAM" id="SSF100879">
    <property type="entry name" value="Lesion bypass DNA polymerase (Y-family), little finger domain"/>
    <property type="match status" value="1"/>
</dbReference>
<dbReference type="SMART" id="SM00292">
    <property type="entry name" value="BRCT"/>
    <property type="match status" value="1"/>
</dbReference>
<dbReference type="FunFam" id="3.40.50.10190:FF:000011">
    <property type="entry name" value="DNA repair protein REV1"/>
    <property type="match status" value="1"/>
</dbReference>
<dbReference type="InterPro" id="IPR031991">
    <property type="entry name" value="Rev1_C"/>
</dbReference>
<dbReference type="GO" id="GO:0046872">
    <property type="term" value="F:metal ion binding"/>
    <property type="evidence" value="ECO:0007669"/>
    <property type="project" value="UniProtKB-KW"/>
</dbReference>
<comment type="subcellular location">
    <subcellularLocation>
        <location evidence="2">Nucleus</location>
    </subcellularLocation>
</comment>
<keyword evidence="5" id="KW-0237">DNA synthesis</keyword>
<comment type="similarity">
    <text evidence="3">Belongs to the DNA polymerase type-Y family.</text>
</comment>